<comment type="similarity">
    <text evidence="1 8">Belongs to the SOS response-associated peptidase family.</text>
</comment>
<dbReference type="InterPro" id="IPR036590">
    <property type="entry name" value="SRAP-like"/>
</dbReference>
<dbReference type="GO" id="GO:0008233">
    <property type="term" value="F:peptidase activity"/>
    <property type="evidence" value="ECO:0007669"/>
    <property type="project" value="UniProtKB-KW"/>
</dbReference>
<dbReference type="GO" id="GO:0003697">
    <property type="term" value="F:single-stranded DNA binding"/>
    <property type="evidence" value="ECO:0007669"/>
    <property type="project" value="InterPro"/>
</dbReference>
<sequence>MCYYSEQSEPLLKVEKRFNAKVDQPALFLQSDFIVGFEYLNVPVILNTSPEIIATNYHWGLVPSWSKDIDFRKNTLNARIETIEEKPSFRNSTSNRCLVIASAFFEWHWNDEKGKSKDKYRVSSSESELFAFAGIYETWLNSATGTNYNSFSIVTTAANKQMEYIHNHKKRMPIMLKQRDEMAWLDGRTNVQDFAFPYSVEMIAFRV</sequence>
<evidence type="ECO:0000256" key="6">
    <source>
        <dbReference type="ARBA" id="ARBA00023125"/>
    </source>
</evidence>
<keyword evidence="7" id="KW-0456">Lyase</keyword>
<evidence type="ECO:0000256" key="3">
    <source>
        <dbReference type="ARBA" id="ARBA00022763"/>
    </source>
</evidence>
<keyword evidence="2 8" id="KW-0645">Protease</keyword>
<evidence type="ECO:0000256" key="7">
    <source>
        <dbReference type="ARBA" id="ARBA00023239"/>
    </source>
</evidence>
<keyword evidence="5" id="KW-0190">Covalent protein-DNA linkage</keyword>
<evidence type="ECO:0000256" key="4">
    <source>
        <dbReference type="ARBA" id="ARBA00022801"/>
    </source>
</evidence>
<dbReference type="GO" id="GO:0006508">
    <property type="term" value="P:proteolysis"/>
    <property type="evidence" value="ECO:0007669"/>
    <property type="project" value="UniProtKB-KW"/>
</dbReference>
<comment type="caution">
    <text evidence="9">The sequence shown here is derived from an EMBL/GenBank/DDBJ whole genome shotgun (WGS) entry which is preliminary data.</text>
</comment>
<evidence type="ECO:0000256" key="5">
    <source>
        <dbReference type="ARBA" id="ARBA00023124"/>
    </source>
</evidence>
<dbReference type="Proteomes" id="UP000625735">
    <property type="component" value="Unassembled WGS sequence"/>
</dbReference>
<gene>
    <name evidence="9" type="ORF">GCM10011343_26330</name>
</gene>
<evidence type="ECO:0000256" key="2">
    <source>
        <dbReference type="ARBA" id="ARBA00022670"/>
    </source>
</evidence>
<keyword evidence="6" id="KW-0238">DNA-binding</keyword>
<dbReference type="SUPFAM" id="SSF143081">
    <property type="entry name" value="BB1717-like"/>
    <property type="match status" value="1"/>
</dbReference>
<dbReference type="GO" id="GO:0106300">
    <property type="term" value="P:protein-DNA covalent cross-linking repair"/>
    <property type="evidence" value="ECO:0007669"/>
    <property type="project" value="InterPro"/>
</dbReference>
<dbReference type="EMBL" id="BMFG01000013">
    <property type="protein sequence ID" value="GGD35197.1"/>
    <property type="molecule type" value="Genomic_DNA"/>
</dbReference>
<evidence type="ECO:0000256" key="8">
    <source>
        <dbReference type="RuleBase" id="RU364100"/>
    </source>
</evidence>
<keyword evidence="3" id="KW-0227">DNA damage</keyword>
<dbReference type="AlphaFoldDB" id="A0A916Y9P1"/>
<organism evidence="9 10">
    <name type="scientific">Flavobacterium orientale</name>
    <dbReference type="NCBI Taxonomy" id="1756020"/>
    <lineage>
        <taxon>Bacteria</taxon>
        <taxon>Pseudomonadati</taxon>
        <taxon>Bacteroidota</taxon>
        <taxon>Flavobacteriia</taxon>
        <taxon>Flavobacteriales</taxon>
        <taxon>Flavobacteriaceae</taxon>
        <taxon>Flavobacterium</taxon>
    </lineage>
</organism>
<dbReference type="Gene3D" id="3.90.1680.10">
    <property type="entry name" value="SOS response associated peptidase-like"/>
    <property type="match status" value="1"/>
</dbReference>
<evidence type="ECO:0000256" key="1">
    <source>
        <dbReference type="ARBA" id="ARBA00008136"/>
    </source>
</evidence>
<dbReference type="InterPro" id="IPR003738">
    <property type="entry name" value="SRAP"/>
</dbReference>
<reference evidence="9" key="1">
    <citation type="journal article" date="2014" name="Int. J. Syst. Evol. Microbiol.">
        <title>Complete genome sequence of Corynebacterium casei LMG S-19264T (=DSM 44701T), isolated from a smear-ripened cheese.</title>
        <authorList>
            <consortium name="US DOE Joint Genome Institute (JGI-PGF)"/>
            <person name="Walter F."/>
            <person name="Albersmeier A."/>
            <person name="Kalinowski J."/>
            <person name="Ruckert C."/>
        </authorList>
    </citation>
    <scope>NUCLEOTIDE SEQUENCE</scope>
    <source>
        <strain evidence="9">CGMCC 1.12506</strain>
    </source>
</reference>
<reference evidence="9" key="2">
    <citation type="submission" date="2020-09" db="EMBL/GenBank/DDBJ databases">
        <authorList>
            <person name="Sun Q."/>
            <person name="Zhou Y."/>
        </authorList>
    </citation>
    <scope>NUCLEOTIDE SEQUENCE</scope>
    <source>
        <strain evidence="9">CGMCC 1.12506</strain>
    </source>
</reference>
<accession>A0A916Y9P1</accession>
<protein>
    <recommendedName>
        <fullName evidence="8">Abasic site processing protein</fullName>
        <ecNumber evidence="8">3.4.-.-</ecNumber>
    </recommendedName>
</protein>
<keyword evidence="4 8" id="KW-0378">Hydrolase</keyword>
<dbReference type="PANTHER" id="PTHR13604">
    <property type="entry name" value="DC12-RELATED"/>
    <property type="match status" value="1"/>
</dbReference>
<proteinExistence type="inferred from homology"/>
<name>A0A916Y9P1_9FLAO</name>
<dbReference type="PANTHER" id="PTHR13604:SF0">
    <property type="entry name" value="ABASIC SITE PROCESSING PROTEIN HMCES"/>
    <property type="match status" value="1"/>
</dbReference>
<keyword evidence="10" id="KW-1185">Reference proteome</keyword>
<dbReference type="RefSeq" id="WP_188363063.1">
    <property type="nucleotide sequence ID" value="NZ_BMFG01000013.1"/>
</dbReference>
<dbReference type="EC" id="3.4.-.-" evidence="8"/>
<evidence type="ECO:0000313" key="9">
    <source>
        <dbReference type="EMBL" id="GGD35197.1"/>
    </source>
</evidence>
<dbReference type="Pfam" id="PF02586">
    <property type="entry name" value="SRAP"/>
    <property type="match status" value="1"/>
</dbReference>
<dbReference type="GO" id="GO:0016829">
    <property type="term" value="F:lyase activity"/>
    <property type="evidence" value="ECO:0007669"/>
    <property type="project" value="UniProtKB-KW"/>
</dbReference>
<evidence type="ECO:0000313" key="10">
    <source>
        <dbReference type="Proteomes" id="UP000625735"/>
    </source>
</evidence>